<protein>
    <submittedName>
        <fullName evidence="1">Uncharacterized protein</fullName>
    </submittedName>
</protein>
<accession>F9ZLB7</accession>
<evidence type="ECO:0000313" key="2">
    <source>
        <dbReference type="Proteomes" id="UP000006135"/>
    </source>
</evidence>
<organism evidence="1 2">
    <name type="scientific">Acidithiobacillus caldus (strain SM-1)</name>
    <dbReference type="NCBI Taxonomy" id="990288"/>
    <lineage>
        <taxon>Bacteria</taxon>
        <taxon>Pseudomonadati</taxon>
        <taxon>Pseudomonadota</taxon>
        <taxon>Acidithiobacillia</taxon>
        <taxon>Acidithiobacillales</taxon>
        <taxon>Acidithiobacillaceae</taxon>
        <taxon>Acidithiobacillus</taxon>
    </lineage>
</organism>
<evidence type="ECO:0000313" key="1">
    <source>
        <dbReference type="EMBL" id="AEK57786.1"/>
    </source>
</evidence>
<reference evidence="1 2" key="1">
    <citation type="journal article" date="2011" name="J. Genet. Genomics">
        <title>Unraveling the Acidithiobacillus caldus complete genome and its central metabolisms for carbon assimilation.</title>
        <authorList>
            <person name="You X.Y."/>
            <person name="Guo X."/>
            <person name="Zheng H.J."/>
            <person name="Zhang M.J."/>
            <person name="Liu L.J."/>
            <person name="Zhu Y.Q."/>
            <person name="Zhu B."/>
            <person name="Wang S.Y."/>
            <person name="Zhao G.P."/>
            <person name="Poetsch A."/>
            <person name="Jiang C.Y."/>
            <person name="Liu S.J."/>
        </authorList>
    </citation>
    <scope>NUCLEOTIDE SEQUENCE [LARGE SCALE GENOMIC DNA]</scope>
    <source>
        <strain evidence="1 2">SM-1</strain>
    </source>
</reference>
<sequence length="42" mass="4857">MQYANDAAKEKNAFLGKVINNAIQYFVDNATYVIWKSEKIFV</sequence>
<dbReference type="KEGG" id="acu:Atc_1137"/>
<gene>
    <name evidence="1" type="ordered locus">Atc_1137</name>
</gene>
<proteinExistence type="predicted"/>
<dbReference type="EMBL" id="CP002573">
    <property type="protein sequence ID" value="AEK57786.1"/>
    <property type="molecule type" value="Genomic_DNA"/>
</dbReference>
<dbReference type="AlphaFoldDB" id="F9ZLB7"/>
<dbReference type="HOGENOM" id="CLU_3245776_0_0_6"/>
<keyword evidence="2" id="KW-1185">Reference proteome</keyword>
<name>F9ZLB7_ACICS</name>
<dbReference type="Proteomes" id="UP000006135">
    <property type="component" value="Chromosome"/>
</dbReference>